<feature type="domain" description="HTH lysR-type" evidence="5">
    <location>
        <begin position="6"/>
        <end position="63"/>
    </location>
</feature>
<dbReference type="Pfam" id="PF00126">
    <property type="entry name" value="HTH_1"/>
    <property type="match status" value="1"/>
</dbReference>
<name>A0A223S6X3_9ACTN</name>
<dbReference type="PRINTS" id="PR00039">
    <property type="entry name" value="HTHLYSR"/>
</dbReference>
<evidence type="ECO:0000313" key="7">
    <source>
        <dbReference type="Proteomes" id="UP000215005"/>
    </source>
</evidence>
<dbReference type="InterPro" id="IPR036388">
    <property type="entry name" value="WH-like_DNA-bd_sf"/>
</dbReference>
<dbReference type="InterPro" id="IPR036390">
    <property type="entry name" value="WH_DNA-bd_sf"/>
</dbReference>
<evidence type="ECO:0000256" key="3">
    <source>
        <dbReference type="ARBA" id="ARBA00023125"/>
    </source>
</evidence>
<dbReference type="GO" id="GO:0003700">
    <property type="term" value="F:DNA-binding transcription factor activity"/>
    <property type="evidence" value="ECO:0007669"/>
    <property type="project" value="InterPro"/>
</dbReference>
<proteinExistence type="inferred from homology"/>
<dbReference type="PANTHER" id="PTHR30126">
    <property type="entry name" value="HTH-TYPE TRANSCRIPTIONAL REGULATOR"/>
    <property type="match status" value="1"/>
</dbReference>
<evidence type="ECO:0000259" key="5">
    <source>
        <dbReference type="PROSITE" id="PS50931"/>
    </source>
</evidence>
<sequence length="302" mass="32301">MSAQWPDLASLELFLLVAEYGSIGRAATEVGLTQASASRRLDTLERELGVPLLLRDTTGSRPTPQGQTVADWAHAVVEAARDLESGVAALRRNRKASLQLAASMTVAEYLVPGWLARLREIEPEIEVGLQVLNSEEVAEQVHGGMADMGFIESYDLPRDIAATRVRVDRLVTVVAPAHPWARRRAPVPAAELAATPLVMRERGSGTRTTLEHALTEALGVGPAAPALELSSNAAVKVAVLSGAAPAVLSELAVAAEIADGRLREVAIEGLDLRRPLRAVWRSRTRLTEPGEHLVRIAAGRKG</sequence>
<gene>
    <name evidence="6" type="ORF">CDO52_14730</name>
</gene>
<dbReference type="RefSeq" id="WP_033300366.1">
    <property type="nucleotide sequence ID" value="NZ_ANBG01000205.1"/>
</dbReference>
<organism evidence="6 7">
    <name type="scientific">Nocardiopsis gilva YIM 90087</name>
    <dbReference type="NCBI Taxonomy" id="1235441"/>
    <lineage>
        <taxon>Bacteria</taxon>
        <taxon>Bacillati</taxon>
        <taxon>Actinomycetota</taxon>
        <taxon>Actinomycetes</taxon>
        <taxon>Streptosporangiales</taxon>
        <taxon>Nocardiopsidaceae</taxon>
        <taxon>Nocardiopsis</taxon>
    </lineage>
</organism>
<dbReference type="PROSITE" id="PS50931">
    <property type="entry name" value="HTH_LYSR"/>
    <property type="match status" value="1"/>
</dbReference>
<dbReference type="KEGG" id="ngv:CDO52_14730"/>
<dbReference type="Pfam" id="PF03466">
    <property type="entry name" value="LysR_substrate"/>
    <property type="match status" value="1"/>
</dbReference>
<reference evidence="6 7" key="1">
    <citation type="submission" date="2017-08" db="EMBL/GenBank/DDBJ databases">
        <title>The complete genome sequence of Nocardiopsis gilva YIM 90087.</title>
        <authorList>
            <person name="Yin M."/>
            <person name="Tang S."/>
        </authorList>
    </citation>
    <scope>NUCLEOTIDE SEQUENCE [LARGE SCALE GENOMIC DNA]</scope>
    <source>
        <strain evidence="6 7">YIM 90087</strain>
    </source>
</reference>
<dbReference type="GO" id="GO:0000976">
    <property type="term" value="F:transcription cis-regulatory region binding"/>
    <property type="evidence" value="ECO:0007669"/>
    <property type="project" value="TreeGrafter"/>
</dbReference>
<dbReference type="Gene3D" id="3.40.190.10">
    <property type="entry name" value="Periplasmic binding protein-like II"/>
    <property type="match status" value="2"/>
</dbReference>
<dbReference type="SUPFAM" id="SSF53850">
    <property type="entry name" value="Periplasmic binding protein-like II"/>
    <property type="match status" value="1"/>
</dbReference>
<dbReference type="SUPFAM" id="SSF46785">
    <property type="entry name" value="Winged helix' DNA-binding domain"/>
    <property type="match status" value="1"/>
</dbReference>
<evidence type="ECO:0000256" key="1">
    <source>
        <dbReference type="ARBA" id="ARBA00009437"/>
    </source>
</evidence>
<keyword evidence="3" id="KW-0238">DNA-binding</keyword>
<evidence type="ECO:0000256" key="2">
    <source>
        <dbReference type="ARBA" id="ARBA00023015"/>
    </source>
</evidence>
<dbReference type="OrthoDB" id="9808620at2"/>
<keyword evidence="4" id="KW-0804">Transcription</keyword>
<comment type="similarity">
    <text evidence="1">Belongs to the LysR transcriptional regulatory family.</text>
</comment>
<evidence type="ECO:0000313" key="6">
    <source>
        <dbReference type="EMBL" id="ASU83871.1"/>
    </source>
</evidence>
<dbReference type="PANTHER" id="PTHR30126:SF39">
    <property type="entry name" value="HTH-TYPE TRANSCRIPTIONAL REGULATOR CYSL"/>
    <property type="match status" value="1"/>
</dbReference>
<evidence type="ECO:0000256" key="4">
    <source>
        <dbReference type="ARBA" id="ARBA00023163"/>
    </source>
</evidence>
<dbReference type="Proteomes" id="UP000215005">
    <property type="component" value="Chromosome"/>
</dbReference>
<dbReference type="InterPro" id="IPR005119">
    <property type="entry name" value="LysR_subst-bd"/>
</dbReference>
<dbReference type="InterPro" id="IPR000847">
    <property type="entry name" value="LysR_HTH_N"/>
</dbReference>
<dbReference type="AlphaFoldDB" id="A0A223S6X3"/>
<dbReference type="EMBL" id="CP022753">
    <property type="protein sequence ID" value="ASU83871.1"/>
    <property type="molecule type" value="Genomic_DNA"/>
</dbReference>
<keyword evidence="7" id="KW-1185">Reference proteome</keyword>
<accession>A0A223S6X3</accession>
<dbReference type="Gene3D" id="1.10.10.10">
    <property type="entry name" value="Winged helix-like DNA-binding domain superfamily/Winged helix DNA-binding domain"/>
    <property type="match status" value="1"/>
</dbReference>
<keyword evidence="2" id="KW-0805">Transcription regulation</keyword>
<protein>
    <submittedName>
        <fullName evidence="6">LysR family transcriptional regulator</fullName>
    </submittedName>
</protein>